<feature type="compositionally biased region" description="Polar residues" evidence="8">
    <location>
        <begin position="123"/>
        <end position="133"/>
    </location>
</feature>
<dbReference type="SMART" id="SM01090">
    <property type="entry name" value="Copper-fist"/>
    <property type="match status" value="1"/>
</dbReference>
<reference evidence="10 11" key="1">
    <citation type="submission" date="2017-10" db="EMBL/GenBank/DDBJ databases">
        <title>Comparative genomics in systemic dimorphic fungi from Ajellomycetaceae.</title>
        <authorList>
            <person name="Munoz J.F."/>
            <person name="Mcewen J.G."/>
            <person name="Clay O.K."/>
            <person name="Cuomo C.A."/>
        </authorList>
    </citation>
    <scope>NUCLEOTIDE SEQUENCE [LARGE SCALE GENOMIC DNA]</scope>
    <source>
        <strain evidence="10 11">UAMH7299</strain>
    </source>
</reference>
<dbReference type="Gene3D" id="3.90.430.10">
    <property type="entry name" value="Copper fist DNA-binding domain"/>
    <property type="match status" value="1"/>
</dbReference>
<dbReference type="FunFam" id="3.90.430.10:FF:000001">
    <property type="entry name" value="Copper fist DNA-binding protein"/>
    <property type="match status" value="1"/>
</dbReference>
<dbReference type="GO" id="GO:0005507">
    <property type="term" value="F:copper ion binding"/>
    <property type="evidence" value="ECO:0007669"/>
    <property type="project" value="InterPro"/>
</dbReference>
<dbReference type="GO" id="GO:0045944">
    <property type="term" value="P:positive regulation of transcription by RNA polymerase II"/>
    <property type="evidence" value="ECO:0007669"/>
    <property type="project" value="TreeGrafter"/>
</dbReference>
<evidence type="ECO:0000256" key="1">
    <source>
        <dbReference type="ARBA" id="ARBA00004123"/>
    </source>
</evidence>
<dbReference type="Proteomes" id="UP000224634">
    <property type="component" value="Unassembled WGS sequence"/>
</dbReference>
<keyword evidence="7" id="KW-0539">Nucleus</keyword>
<dbReference type="Pfam" id="PF00649">
    <property type="entry name" value="Copper-fist"/>
    <property type="match status" value="1"/>
</dbReference>
<evidence type="ECO:0000256" key="3">
    <source>
        <dbReference type="ARBA" id="ARBA00022833"/>
    </source>
</evidence>
<comment type="caution">
    <text evidence="10">The sequence shown here is derived from an EMBL/GenBank/DDBJ whole genome shotgun (WGS) entry which is preliminary data.</text>
</comment>
<comment type="subcellular location">
    <subcellularLocation>
        <location evidence="1">Nucleus</location>
    </subcellularLocation>
</comment>
<evidence type="ECO:0000256" key="7">
    <source>
        <dbReference type="ARBA" id="ARBA00023242"/>
    </source>
</evidence>
<keyword evidence="3" id="KW-0862">Zinc</keyword>
<dbReference type="STRING" id="1447883.A0A2B7XR59"/>
<dbReference type="SUPFAM" id="SSF57879">
    <property type="entry name" value="Zinc domain conserved in yeast copper-regulated transcription factors"/>
    <property type="match status" value="1"/>
</dbReference>
<evidence type="ECO:0000256" key="6">
    <source>
        <dbReference type="ARBA" id="ARBA00023163"/>
    </source>
</evidence>
<dbReference type="PANTHER" id="PTHR28088:SF5">
    <property type="entry name" value="TRANSCRIPTIONAL ACTIVATOR HAA1-RELATED"/>
    <property type="match status" value="1"/>
</dbReference>
<proteinExistence type="predicted"/>
<feature type="region of interest" description="Disordered" evidence="8">
    <location>
        <begin position="100"/>
        <end position="168"/>
    </location>
</feature>
<dbReference type="InterPro" id="IPR001083">
    <property type="entry name" value="Cu_fist_DNA-bd_dom"/>
</dbReference>
<evidence type="ECO:0000256" key="4">
    <source>
        <dbReference type="ARBA" id="ARBA00023008"/>
    </source>
</evidence>
<evidence type="ECO:0000259" key="9">
    <source>
        <dbReference type="PROSITE" id="PS50073"/>
    </source>
</evidence>
<evidence type="ECO:0000313" key="11">
    <source>
        <dbReference type="Proteomes" id="UP000224634"/>
    </source>
</evidence>
<dbReference type="GO" id="GO:0006878">
    <property type="term" value="P:intracellular copper ion homeostasis"/>
    <property type="evidence" value="ECO:0007669"/>
    <property type="project" value="TreeGrafter"/>
</dbReference>
<dbReference type="GO" id="GO:0000978">
    <property type="term" value="F:RNA polymerase II cis-regulatory region sequence-specific DNA binding"/>
    <property type="evidence" value="ECO:0007669"/>
    <property type="project" value="TreeGrafter"/>
</dbReference>
<dbReference type="PANTHER" id="PTHR28088">
    <property type="entry name" value="TRANSCRIPTIONAL ACTIVATOR HAA1-RELATED"/>
    <property type="match status" value="1"/>
</dbReference>
<keyword evidence="6" id="KW-0804">Transcription</keyword>
<keyword evidence="4" id="KW-0186">Copper</keyword>
<evidence type="ECO:0000256" key="8">
    <source>
        <dbReference type="SAM" id="MobiDB-lite"/>
    </source>
</evidence>
<feature type="domain" description="Copper-fist" evidence="9">
    <location>
        <begin position="1"/>
        <end position="39"/>
    </location>
</feature>
<gene>
    <name evidence="10" type="ORF">AJ80_05994</name>
</gene>
<dbReference type="PROSITE" id="PS50073">
    <property type="entry name" value="COPPER_FIST_2"/>
    <property type="match status" value="1"/>
</dbReference>
<dbReference type="AlphaFoldDB" id="A0A2B7XR59"/>
<dbReference type="InterPro" id="IPR051763">
    <property type="entry name" value="Copper_Homeo_Regul"/>
</dbReference>
<organism evidence="10 11">
    <name type="scientific">Polytolypa hystricis (strain UAMH7299)</name>
    <dbReference type="NCBI Taxonomy" id="1447883"/>
    <lineage>
        <taxon>Eukaryota</taxon>
        <taxon>Fungi</taxon>
        <taxon>Dikarya</taxon>
        <taxon>Ascomycota</taxon>
        <taxon>Pezizomycotina</taxon>
        <taxon>Eurotiomycetes</taxon>
        <taxon>Eurotiomycetidae</taxon>
        <taxon>Onygenales</taxon>
        <taxon>Onygenales incertae sedis</taxon>
        <taxon>Polytolypa</taxon>
    </lineage>
</organism>
<keyword evidence="11" id="KW-1185">Reference proteome</keyword>
<evidence type="ECO:0000313" key="10">
    <source>
        <dbReference type="EMBL" id="PGH14254.1"/>
    </source>
</evidence>
<keyword evidence="2" id="KW-0479">Metal-binding</keyword>
<dbReference type="SMART" id="SM00412">
    <property type="entry name" value="Cu_FIST"/>
    <property type="match status" value="1"/>
</dbReference>
<dbReference type="GO" id="GO:0005634">
    <property type="term" value="C:nucleus"/>
    <property type="evidence" value="ECO:0007669"/>
    <property type="project" value="UniProtKB-SubCell"/>
</dbReference>
<evidence type="ECO:0000256" key="5">
    <source>
        <dbReference type="ARBA" id="ARBA00023015"/>
    </source>
</evidence>
<dbReference type="OrthoDB" id="5600085at2759"/>
<dbReference type="GO" id="GO:0000981">
    <property type="term" value="F:DNA-binding transcription factor activity, RNA polymerase II-specific"/>
    <property type="evidence" value="ECO:0007669"/>
    <property type="project" value="TreeGrafter"/>
</dbReference>
<name>A0A2B7XR59_POLH7</name>
<dbReference type="PRINTS" id="PR00617">
    <property type="entry name" value="COPPERFIST"/>
</dbReference>
<sequence>MLINGEKWACDACIRGHRVSSCQHTDRPLSHIKKKGRPVSQCPHCRQARKSRTSHVKCQCGEKPHTKLQCPKDAVDSLASQKKQCCCGHGAKCTCCPKKDPAAPGPSAPRRARALSQRRPQPTHTLSEPTVTRPSARHRHRHSDASSCGQPYTIPTLRSKTTDGSMGRAQLSADHLAFSEAPKSAGLAPFQDSLTDLARPVRLVRSEQGSPVSGLSRNLPATLPPNLPLDLSLPPYDQSLFAPMLSYEYQSPSPAQDSLFGHEIETVASPAAINPQTVDLPTFDLSHYPNAFTTNYDHSPSFGSYDFANLGNPGMTLSSGDVSEVEDFPALHELNVTQPEQQQQQQHDAVSVSDGSETDMYRLSSSSSFLSLHHAQMLASNSLESIGLESFLKPDEQVPQQPQQPQQPLRLSMPIVINGYPTPQAYHDFTHHLSSSGSEVNSPLPPHATVVTTASPANIWSSAYPPPSCSPLIMQPVAHPHQW</sequence>
<accession>A0A2B7XR59</accession>
<protein>
    <recommendedName>
        <fullName evidence="9">Copper-fist domain-containing protein</fullName>
    </recommendedName>
</protein>
<keyword evidence="5" id="KW-0805">Transcription regulation</keyword>
<feature type="region of interest" description="Disordered" evidence="8">
    <location>
        <begin position="338"/>
        <end position="359"/>
    </location>
</feature>
<dbReference type="GO" id="GO:0006879">
    <property type="term" value="P:intracellular iron ion homeostasis"/>
    <property type="evidence" value="ECO:0007669"/>
    <property type="project" value="TreeGrafter"/>
</dbReference>
<evidence type="ECO:0000256" key="2">
    <source>
        <dbReference type="ARBA" id="ARBA00022723"/>
    </source>
</evidence>
<dbReference type="InterPro" id="IPR036395">
    <property type="entry name" value="Cu_fist_DNA-bd_dom_sf"/>
</dbReference>
<dbReference type="EMBL" id="PDNA01000095">
    <property type="protein sequence ID" value="PGH14254.1"/>
    <property type="molecule type" value="Genomic_DNA"/>
</dbReference>